<dbReference type="AlphaFoldDB" id="A0A0F5YBB2"/>
<dbReference type="RefSeq" id="WP_046280885.1">
    <property type="nucleotide sequence ID" value="NZ_LATL02000194.1"/>
</dbReference>
<dbReference type="OrthoDB" id="9805366at2"/>
<dbReference type="Proteomes" id="UP000033607">
    <property type="component" value="Unassembled WGS sequence"/>
</dbReference>
<evidence type="ECO:0008006" key="3">
    <source>
        <dbReference type="Google" id="ProtNLM"/>
    </source>
</evidence>
<dbReference type="Pfam" id="PF00201">
    <property type="entry name" value="UDPGT"/>
    <property type="match status" value="1"/>
</dbReference>
<comment type="caution">
    <text evidence="1">The sequence shown here is derived from an EMBL/GenBank/DDBJ whole genome shotgun (WGS) entry which is preliminary data.</text>
</comment>
<dbReference type="InterPro" id="IPR002213">
    <property type="entry name" value="UDP_glucos_trans"/>
</dbReference>
<dbReference type="GO" id="GO:0008194">
    <property type="term" value="F:UDP-glycosyltransferase activity"/>
    <property type="evidence" value="ECO:0007669"/>
    <property type="project" value="InterPro"/>
</dbReference>
<dbReference type="Gene3D" id="3.40.50.2000">
    <property type="entry name" value="Glycogen Phosphorylase B"/>
    <property type="match status" value="2"/>
</dbReference>
<evidence type="ECO:0000313" key="1">
    <source>
        <dbReference type="EMBL" id="KKD35902.1"/>
    </source>
</evidence>
<dbReference type="PATRIC" id="fig|1637645.4.peg.3860"/>
<reference evidence="1 2" key="1">
    <citation type="submission" date="2015-06" db="EMBL/GenBank/DDBJ databases">
        <title>Draft genome assembly of filamentous brackish cyanobacterium Limnoraphis robusta strain CS-951.</title>
        <authorList>
            <person name="Willis A."/>
            <person name="Parks M."/>
            <person name="Burford M.A."/>
        </authorList>
    </citation>
    <scope>NUCLEOTIDE SEQUENCE [LARGE SCALE GENOMIC DNA]</scope>
    <source>
        <strain evidence="1 2">CS-951</strain>
    </source>
</reference>
<dbReference type="GO" id="GO:0017000">
    <property type="term" value="P:antibiotic biosynthetic process"/>
    <property type="evidence" value="ECO:0007669"/>
    <property type="project" value="UniProtKB-ARBA"/>
</dbReference>
<dbReference type="PANTHER" id="PTHR48050">
    <property type="entry name" value="STEROL 3-BETA-GLUCOSYLTRANSFERASE"/>
    <property type="match status" value="1"/>
</dbReference>
<protein>
    <recommendedName>
        <fullName evidence="3">Glycosyl transferase family 28 C-terminal domain-containing protein</fullName>
    </recommendedName>
</protein>
<dbReference type="PANTHER" id="PTHR48050:SF13">
    <property type="entry name" value="STEROL 3-BETA-GLUCOSYLTRANSFERASE UGT80A2"/>
    <property type="match status" value="1"/>
</dbReference>
<name>A0A0F5YBB2_9CYAN</name>
<gene>
    <name evidence="1" type="ORF">WN50_22755</name>
</gene>
<dbReference type="EMBL" id="LATL02000194">
    <property type="protein sequence ID" value="KKD35902.1"/>
    <property type="molecule type" value="Genomic_DNA"/>
</dbReference>
<accession>A0A0F5YBB2</accession>
<evidence type="ECO:0000313" key="2">
    <source>
        <dbReference type="Proteomes" id="UP000033607"/>
    </source>
</evidence>
<organism evidence="1 2">
    <name type="scientific">Limnoraphis robusta CS-951</name>
    <dbReference type="NCBI Taxonomy" id="1637645"/>
    <lineage>
        <taxon>Bacteria</taxon>
        <taxon>Bacillati</taxon>
        <taxon>Cyanobacteriota</taxon>
        <taxon>Cyanophyceae</taxon>
        <taxon>Oscillatoriophycideae</taxon>
        <taxon>Oscillatoriales</taxon>
        <taxon>Sirenicapillariaceae</taxon>
        <taxon>Limnoraphis</taxon>
    </lineage>
</organism>
<dbReference type="InterPro" id="IPR050426">
    <property type="entry name" value="Glycosyltransferase_28"/>
</dbReference>
<sequence>MELLQKASLTITHAGMNTTLESLNNGVPMVGIPVTNDQPGVAARIGWTGAGEVVPLKKLNASKLRVAVEKVLTEDSYKQNALRLQEAIKRAGGVQRAADIIERAVSTGKPVLA</sequence>
<proteinExistence type="predicted"/>
<dbReference type="SUPFAM" id="SSF53756">
    <property type="entry name" value="UDP-Glycosyltransferase/glycogen phosphorylase"/>
    <property type="match status" value="1"/>
</dbReference>